<proteinExistence type="predicted"/>
<reference evidence="2" key="1">
    <citation type="journal article" date="2020" name="Nat. Commun.">
        <title>Large-scale genome sequencing of mycorrhizal fungi provides insights into the early evolution of symbiotic traits.</title>
        <authorList>
            <person name="Miyauchi S."/>
            <person name="Kiss E."/>
            <person name="Kuo A."/>
            <person name="Drula E."/>
            <person name="Kohler A."/>
            <person name="Sanchez-Garcia M."/>
            <person name="Morin E."/>
            <person name="Andreopoulos B."/>
            <person name="Barry K.W."/>
            <person name="Bonito G."/>
            <person name="Buee M."/>
            <person name="Carver A."/>
            <person name="Chen C."/>
            <person name="Cichocki N."/>
            <person name="Clum A."/>
            <person name="Culley D."/>
            <person name="Crous P.W."/>
            <person name="Fauchery L."/>
            <person name="Girlanda M."/>
            <person name="Hayes R.D."/>
            <person name="Keri Z."/>
            <person name="LaButti K."/>
            <person name="Lipzen A."/>
            <person name="Lombard V."/>
            <person name="Magnuson J."/>
            <person name="Maillard F."/>
            <person name="Murat C."/>
            <person name="Nolan M."/>
            <person name="Ohm R.A."/>
            <person name="Pangilinan J."/>
            <person name="Pereira M.F."/>
            <person name="Perotto S."/>
            <person name="Peter M."/>
            <person name="Pfister S."/>
            <person name="Riley R."/>
            <person name="Sitrit Y."/>
            <person name="Stielow J.B."/>
            <person name="Szollosi G."/>
            <person name="Zifcakova L."/>
            <person name="Stursova M."/>
            <person name="Spatafora J.W."/>
            <person name="Tedersoo L."/>
            <person name="Vaario L.M."/>
            <person name="Yamada A."/>
            <person name="Yan M."/>
            <person name="Wang P."/>
            <person name="Xu J."/>
            <person name="Bruns T."/>
            <person name="Baldrian P."/>
            <person name="Vilgalys R."/>
            <person name="Dunand C."/>
            <person name="Henrissat B."/>
            <person name="Grigoriev I.V."/>
            <person name="Hibbett D."/>
            <person name="Nagy L.G."/>
            <person name="Martin F.M."/>
        </authorList>
    </citation>
    <scope>NUCLEOTIDE SEQUENCE</scope>
    <source>
        <strain evidence="2">UP504</strain>
    </source>
</reference>
<gene>
    <name evidence="2" type="ORF">BS47DRAFT_1277535</name>
</gene>
<sequence length="79" mass="8556">SPTRENNHPYAVKTTSTGILTRSNSSGMTPNTSHSYLPLTSPSAPRYGSKPSGEHRTLRHTKSLSSNPIYVPPPLPFPP</sequence>
<evidence type="ECO:0000313" key="2">
    <source>
        <dbReference type="EMBL" id="KAF9507153.1"/>
    </source>
</evidence>
<evidence type="ECO:0000256" key="1">
    <source>
        <dbReference type="SAM" id="MobiDB-lite"/>
    </source>
</evidence>
<keyword evidence="3" id="KW-1185">Reference proteome</keyword>
<feature type="compositionally biased region" description="Pro residues" evidence="1">
    <location>
        <begin position="70"/>
        <end position="79"/>
    </location>
</feature>
<dbReference type="AlphaFoldDB" id="A0A9P6AJV9"/>
<comment type="caution">
    <text evidence="2">The sequence shown here is derived from an EMBL/GenBank/DDBJ whole genome shotgun (WGS) entry which is preliminary data.</text>
</comment>
<accession>A0A9P6AJV9</accession>
<evidence type="ECO:0000313" key="3">
    <source>
        <dbReference type="Proteomes" id="UP000886523"/>
    </source>
</evidence>
<name>A0A9P6AJV9_9AGAM</name>
<organism evidence="2 3">
    <name type="scientific">Hydnum rufescens UP504</name>
    <dbReference type="NCBI Taxonomy" id="1448309"/>
    <lineage>
        <taxon>Eukaryota</taxon>
        <taxon>Fungi</taxon>
        <taxon>Dikarya</taxon>
        <taxon>Basidiomycota</taxon>
        <taxon>Agaricomycotina</taxon>
        <taxon>Agaricomycetes</taxon>
        <taxon>Cantharellales</taxon>
        <taxon>Hydnaceae</taxon>
        <taxon>Hydnum</taxon>
    </lineage>
</organism>
<dbReference type="OrthoDB" id="2425321at2759"/>
<feature type="compositionally biased region" description="Polar residues" evidence="1">
    <location>
        <begin position="13"/>
        <end position="43"/>
    </location>
</feature>
<protein>
    <submittedName>
        <fullName evidence="2">Uncharacterized protein</fullName>
    </submittedName>
</protein>
<feature type="non-terminal residue" evidence="2">
    <location>
        <position position="1"/>
    </location>
</feature>
<dbReference type="EMBL" id="MU129089">
    <property type="protein sequence ID" value="KAF9507153.1"/>
    <property type="molecule type" value="Genomic_DNA"/>
</dbReference>
<feature type="non-terminal residue" evidence="2">
    <location>
        <position position="79"/>
    </location>
</feature>
<dbReference type="Proteomes" id="UP000886523">
    <property type="component" value="Unassembled WGS sequence"/>
</dbReference>
<feature type="region of interest" description="Disordered" evidence="1">
    <location>
        <begin position="1"/>
        <end position="79"/>
    </location>
</feature>